<dbReference type="AlphaFoldDB" id="A0A553PTT7"/>
<dbReference type="EMBL" id="VCGU01000001">
    <property type="protein sequence ID" value="TRY81103.1"/>
    <property type="molecule type" value="Genomic_DNA"/>
</dbReference>
<name>A0A553PTT7_TIGCA</name>
<proteinExistence type="predicted"/>
<comment type="caution">
    <text evidence="2">The sequence shown here is derived from an EMBL/GenBank/DDBJ whole genome shotgun (WGS) entry which is preliminary data.</text>
</comment>
<feature type="chain" id="PRO_5021806508" evidence="1">
    <location>
        <begin position="23"/>
        <end position="323"/>
    </location>
</feature>
<keyword evidence="3" id="KW-1185">Reference proteome</keyword>
<feature type="signal peptide" evidence="1">
    <location>
        <begin position="1"/>
        <end position="22"/>
    </location>
</feature>
<keyword evidence="1" id="KW-0732">Signal</keyword>
<protein>
    <submittedName>
        <fullName evidence="2">Uncharacterized protein</fullName>
    </submittedName>
</protein>
<evidence type="ECO:0000313" key="2">
    <source>
        <dbReference type="EMBL" id="TRY81103.1"/>
    </source>
</evidence>
<dbReference type="Proteomes" id="UP000318571">
    <property type="component" value="Chromosome 12"/>
</dbReference>
<evidence type="ECO:0000256" key="1">
    <source>
        <dbReference type="SAM" id="SignalP"/>
    </source>
</evidence>
<evidence type="ECO:0000313" key="3">
    <source>
        <dbReference type="Proteomes" id="UP000318571"/>
    </source>
</evidence>
<accession>A0A553PTT7</accession>
<sequence>MFEVQSLRFIVLFLGSSALTRAQIDTINNIPTIFEGKLEWATVRQPDCNSFEVTMRYDCLEDPEYPFPNASEFSRVCDGLISEGLAFHYEQPIWLGDQRYDVTVVPVRAQEEIQPIVLPYSCGRGSNFLILPAIIPFCNTSLESHFKHTVAHEFGSSTILQDSNARAPKAICDGSQRMDIMYYHESYDSSCYEVLEKRRGDAYYENGFLTEPDLQALVMNALYQDEVAWDDCGLGLGQNCTTTLGYQDCLPGLVCGEDSMCIECMADEMCPDDQYCFGIHSDLIHVTKCVDKMLGGAICNRDMECQSHSCSSELCLDVDTADT</sequence>
<reference evidence="2 3" key="1">
    <citation type="journal article" date="2018" name="Nat. Ecol. Evol.">
        <title>Genomic signatures of mitonuclear coevolution across populations of Tigriopus californicus.</title>
        <authorList>
            <person name="Barreto F.S."/>
            <person name="Watson E.T."/>
            <person name="Lima T.G."/>
            <person name="Willett C.S."/>
            <person name="Edmands S."/>
            <person name="Li W."/>
            <person name="Burton R.S."/>
        </authorList>
    </citation>
    <scope>NUCLEOTIDE SEQUENCE [LARGE SCALE GENOMIC DNA]</scope>
    <source>
        <strain evidence="2 3">San Diego</strain>
    </source>
</reference>
<organism evidence="2 3">
    <name type="scientific">Tigriopus californicus</name>
    <name type="common">Marine copepod</name>
    <dbReference type="NCBI Taxonomy" id="6832"/>
    <lineage>
        <taxon>Eukaryota</taxon>
        <taxon>Metazoa</taxon>
        <taxon>Ecdysozoa</taxon>
        <taxon>Arthropoda</taxon>
        <taxon>Crustacea</taxon>
        <taxon>Multicrustacea</taxon>
        <taxon>Hexanauplia</taxon>
        <taxon>Copepoda</taxon>
        <taxon>Harpacticoida</taxon>
        <taxon>Harpacticidae</taxon>
        <taxon>Tigriopus</taxon>
    </lineage>
</organism>
<gene>
    <name evidence="2" type="ORF">TCAL_07793</name>
</gene>